<feature type="compositionally biased region" description="Low complexity" evidence="6">
    <location>
        <begin position="84"/>
        <end position="94"/>
    </location>
</feature>
<dbReference type="GO" id="GO:0051123">
    <property type="term" value="P:RNA polymerase II preinitiation complex assembly"/>
    <property type="evidence" value="ECO:0007669"/>
    <property type="project" value="TreeGrafter"/>
</dbReference>
<evidence type="ECO:0000256" key="5">
    <source>
        <dbReference type="ARBA" id="ARBA00023242"/>
    </source>
</evidence>
<feature type="compositionally biased region" description="Acidic residues" evidence="6">
    <location>
        <begin position="330"/>
        <end position="382"/>
    </location>
</feature>
<dbReference type="STRING" id="747525.W4KLZ8"/>
<dbReference type="SMART" id="SM01370">
    <property type="entry name" value="TAFII55_N"/>
    <property type="match status" value="1"/>
</dbReference>
<proteinExistence type="inferred from homology"/>
<reference evidence="8 9" key="1">
    <citation type="journal article" date="2012" name="New Phytol.">
        <title>Insight into trade-off between wood decay and parasitism from the genome of a fungal forest pathogen.</title>
        <authorList>
            <person name="Olson A."/>
            <person name="Aerts A."/>
            <person name="Asiegbu F."/>
            <person name="Belbahri L."/>
            <person name="Bouzid O."/>
            <person name="Broberg A."/>
            <person name="Canback B."/>
            <person name="Coutinho P.M."/>
            <person name="Cullen D."/>
            <person name="Dalman K."/>
            <person name="Deflorio G."/>
            <person name="van Diepen L.T."/>
            <person name="Dunand C."/>
            <person name="Duplessis S."/>
            <person name="Durling M."/>
            <person name="Gonthier P."/>
            <person name="Grimwood J."/>
            <person name="Fossdal C.G."/>
            <person name="Hansson D."/>
            <person name="Henrissat B."/>
            <person name="Hietala A."/>
            <person name="Himmelstrand K."/>
            <person name="Hoffmeister D."/>
            <person name="Hogberg N."/>
            <person name="James T.Y."/>
            <person name="Karlsson M."/>
            <person name="Kohler A."/>
            <person name="Kues U."/>
            <person name="Lee Y.H."/>
            <person name="Lin Y.C."/>
            <person name="Lind M."/>
            <person name="Lindquist E."/>
            <person name="Lombard V."/>
            <person name="Lucas S."/>
            <person name="Lunden K."/>
            <person name="Morin E."/>
            <person name="Murat C."/>
            <person name="Park J."/>
            <person name="Raffaello T."/>
            <person name="Rouze P."/>
            <person name="Salamov A."/>
            <person name="Schmutz J."/>
            <person name="Solheim H."/>
            <person name="Stahlberg J."/>
            <person name="Velez H."/>
            <person name="de Vries R.P."/>
            <person name="Wiebenga A."/>
            <person name="Woodward S."/>
            <person name="Yakovlev I."/>
            <person name="Garbelotto M."/>
            <person name="Martin F."/>
            <person name="Grigoriev I.V."/>
            <person name="Stenlid J."/>
        </authorList>
    </citation>
    <scope>NUCLEOTIDE SEQUENCE [LARGE SCALE GENOMIC DNA]</scope>
    <source>
        <strain evidence="8 9">TC 32-1</strain>
    </source>
</reference>
<dbReference type="eggNOG" id="KOG4011">
    <property type="taxonomic scope" value="Eukaryota"/>
</dbReference>
<dbReference type="RefSeq" id="XP_009542864.1">
    <property type="nucleotide sequence ID" value="XM_009544569.1"/>
</dbReference>
<dbReference type="GO" id="GO:0005669">
    <property type="term" value="C:transcription factor TFIID complex"/>
    <property type="evidence" value="ECO:0007669"/>
    <property type="project" value="InterPro"/>
</dbReference>
<dbReference type="Proteomes" id="UP000030671">
    <property type="component" value="Unassembled WGS sequence"/>
</dbReference>
<dbReference type="PANTHER" id="PTHR12228:SF0">
    <property type="entry name" value="TATA-BOX BINDING PROTEIN ASSOCIATED FACTOR 7"/>
    <property type="match status" value="1"/>
</dbReference>
<gene>
    <name evidence="8" type="ORF">HETIRDRAFT_308645</name>
</gene>
<dbReference type="InterPro" id="IPR006751">
    <property type="entry name" value="TAFII55_prot_cons_reg"/>
</dbReference>
<evidence type="ECO:0000313" key="9">
    <source>
        <dbReference type="Proteomes" id="UP000030671"/>
    </source>
</evidence>
<feature type="compositionally biased region" description="Acidic residues" evidence="6">
    <location>
        <begin position="515"/>
        <end position="535"/>
    </location>
</feature>
<evidence type="ECO:0000259" key="7">
    <source>
        <dbReference type="SMART" id="SM01370"/>
    </source>
</evidence>
<comment type="similarity">
    <text evidence="2">Belongs to the TAF7 family.</text>
</comment>
<dbReference type="OrthoDB" id="153872at2759"/>
<accession>W4KLZ8</accession>
<evidence type="ECO:0000256" key="4">
    <source>
        <dbReference type="ARBA" id="ARBA00023163"/>
    </source>
</evidence>
<dbReference type="HOGENOM" id="CLU_016434_3_0_1"/>
<keyword evidence="5" id="KW-0539">Nucleus</keyword>
<feature type="compositionally biased region" description="Polar residues" evidence="6">
    <location>
        <begin position="60"/>
        <end position="73"/>
    </location>
</feature>
<name>W4KLZ8_HETIT</name>
<comment type="subcellular location">
    <subcellularLocation>
        <location evidence="1">Nucleus</location>
    </subcellularLocation>
</comment>
<evidence type="ECO:0000256" key="3">
    <source>
        <dbReference type="ARBA" id="ARBA00023015"/>
    </source>
</evidence>
<dbReference type="AlphaFoldDB" id="W4KLZ8"/>
<dbReference type="GeneID" id="20669602"/>
<organism evidence="8 9">
    <name type="scientific">Heterobasidion irregulare (strain TC 32-1)</name>
    <dbReference type="NCBI Taxonomy" id="747525"/>
    <lineage>
        <taxon>Eukaryota</taxon>
        <taxon>Fungi</taxon>
        <taxon>Dikarya</taxon>
        <taxon>Basidiomycota</taxon>
        <taxon>Agaricomycotina</taxon>
        <taxon>Agaricomycetes</taxon>
        <taxon>Russulales</taxon>
        <taxon>Bondarzewiaceae</taxon>
        <taxon>Heterobasidion</taxon>
        <taxon>Heterobasidion annosum species complex</taxon>
    </lineage>
</organism>
<dbReference type="PANTHER" id="PTHR12228">
    <property type="entry name" value="TRANSCRIPTION INITIATION FACTOR TFIID 55 KD SUBUNIT-RELATED"/>
    <property type="match status" value="1"/>
</dbReference>
<feature type="domain" description="TAFII55 protein conserved region" evidence="7">
    <location>
        <begin position="129"/>
        <end position="279"/>
    </location>
</feature>
<feature type="compositionally biased region" description="Low complexity" evidence="6">
    <location>
        <begin position="481"/>
        <end position="492"/>
    </location>
</feature>
<protein>
    <recommendedName>
        <fullName evidence="7">TAFII55 protein conserved region domain-containing protein</fullName>
    </recommendedName>
</protein>
<dbReference type="KEGG" id="hir:HETIRDRAFT_308645"/>
<feature type="region of interest" description="Disordered" evidence="6">
    <location>
        <begin position="439"/>
        <end position="535"/>
    </location>
</feature>
<dbReference type="GO" id="GO:0016251">
    <property type="term" value="F:RNA polymerase II general transcription initiation factor activity"/>
    <property type="evidence" value="ECO:0007669"/>
    <property type="project" value="TreeGrafter"/>
</dbReference>
<feature type="region of interest" description="Disordered" evidence="6">
    <location>
        <begin position="53"/>
        <end position="94"/>
    </location>
</feature>
<dbReference type="CDD" id="cd08047">
    <property type="entry name" value="TAF7"/>
    <property type="match status" value="1"/>
</dbReference>
<keyword evidence="3" id="KW-0805">Transcription regulation</keyword>
<evidence type="ECO:0000256" key="1">
    <source>
        <dbReference type="ARBA" id="ARBA00004123"/>
    </source>
</evidence>
<evidence type="ECO:0000256" key="2">
    <source>
        <dbReference type="ARBA" id="ARBA00009368"/>
    </source>
</evidence>
<keyword evidence="9" id="KW-1185">Reference proteome</keyword>
<evidence type="ECO:0000256" key="6">
    <source>
        <dbReference type="SAM" id="MobiDB-lite"/>
    </source>
</evidence>
<sequence length="535" mass="58856">MEDDLIVVDDLEPYSFSRPTPGPIASTSALPPNISINTITTSTRPQRAAAAAGVTARQRNTPSLGDLSLSTNERTTRSAHARVRGGSSSGGAPKLKLKLSDKAAAQAPGMSFLGTYDRELDSDDEELSFEEQFILRLPPGEDCERLRKMVAAREVGQDVWFKFKDSRRAVFHIGNNLYSSKLVDLPCIIEAQKTLDSKQMFKVADICQMLLVGDRIQNEDALGNHKSFNIDDFIWQHGVTPPLHHVRKRRFRKRVNKRTIESVEQEVERLLEEDALADEVKFDVLENVNPDLSDSEFLEREEPLDAPTPGFLSEAGDAPTPAPGEGGEGSGEEDEDGEAEGDIDEELAAELDLALADDDDEDDEDDESEDEEEEDEDEDEETAQARQLLHEEITDLEAAVRKKEVEVASAGNPLIRRRFEDALRKLRADLDMKLAQRDEMKEMARRRKEGGVSEGGDADGEEGGDPDAVGGDAEADDVERMAMAMAMEMSAMGPPPLPSLPPPPGPHDANVVVEEGMDDDDLFGPDEESVQMDTT</sequence>
<evidence type="ECO:0000313" key="8">
    <source>
        <dbReference type="EMBL" id="ETW86086.1"/>
    </source>
</evidence>
<feature type="compositionally biased region" description="Pro residues" evidence="6">
    <location>
        <begin position="493"/>
        <end position="506"/>
    </location>
</feature>
<keyword evidence="4" id="KW-0804">Transcription</keyword>
<feature type="region of interest" description="Disordered" evidence="6">
    <location>
        <begin position="293"/>
        <end position="388"/>
    </location>
</feature>
<feature type="compositionally biased region" description="Acidic residues" evidence="6">
    <location>
        <begin position="456"/>
        <end position="465"/>
    </location>
</feature>
<dbReference type="Pfam" id="PF04658">
    <property type="entry name" value="TAFII55_N"/>
    <property type="match status" value="1"/>
</dbReference>
<dbReference type="EMBL" id="KI925455">
    <property type="protein sequence ID" value="ETW86086.1"/>
    <property type="molecule type" value="Genomic_DNA"/>
</dbReference>
<dbReference type="InParanoid" id="W4KLZ8"/>
<dbReference type="InterPro" id="IPR037817">
    <property type="entry name" value="TAF7"/>
</dbReference>